<organism evidence="9 10">
    <name type="scientific">Pontivivens nitratireducens</name>
    <dbReference type="NCBI Taxonomy" id="2758038"/>
    <lineage>
        <taxon>Bacteria</taxon>
        <taxon>Pseudomonadati</taxon>
        <taxon>Pseudomonadota</taxon>
        <taxon>Alphaproteobacteria</taxon>
        <taxon>Rhodobacterales</taxon>
        <taxon>Paracoccaceae</taxon>
        <taxon>Pontivivens</taxon>
    </lineage>
</organism>
<evidence type="ECO:0000256" key="3">
    <source>
        <dbReference type="ARBA" id="ARBA00022679"/>
    </source>
</evidence>
<dbReference type="InterPro" id="IPR050321">
    <property type="entry name" value="Glycosyltr_2/OpgH_subfam"/>
</dbReference>
<dbReference type="AlphaFoldDB" id="A0A6G7VM73"/>
<dbReference type="InterPro" id="IPR029044">
    <property type="entry name" value="Nucleotide-diphossugar_trans"/>
</dbReference>
<gene>
    <name evidence="9" type="ORF">G8E03_09765</name>
</gene>
<dbReference type="GO" id="GO:0016020">
    <property type="term" value="C:membrane"/>
    <property type="evidence" value="ECO:0007669"/>
    <property type="project" value="UniProtKB-SubCell"/>
</dbReference>
<keyword evidence="2" id="KW-0328">Glycosyltransferase</keyword>
<dbReference type="KEGG" id="mon:G8E03_09765"/>
<keyword evidence="3 9" id="KW-0808">Transferase</keyword>
<feature type="transmembrane region" description="Helical" evidence="7">
    <location>
        <begin position="207"/>
        <end position="232"/>
    </location>
</feature>
<sequence length="636" mass="71208">MENILLEFSDRQKRALMAPSFRDLVCNDLQLCEQAEFAQAAWTAERTGAGIDRILVQAGHITQVQARDALCRYLDVAGISLADWIPDAALCAQAGYRRCLAFGFIPWQRLGNSVVLAVHDAERMTQIVAEAKLIWPDHRIGLILATPDDVTTAIATAFGPQIAADALTTCPTRYSCRNWGQVLSPTVIVAAMTALLIGAIASPTLAITILLVWILIANSATLGLRLTAIFTFRWTGLSKQREMIQPRVWPMISLLLPVFREEAVIGQLIRAMQRLDYPADALDIIILLESDDDVTRNTLSGLELPPYMRVIEVPPGPVRTKPRAMNYALPFCRGSIVGIYDAEDAPQPDQLRKVATYLHSASWKVCCVQARLDFYNPDQNWLTRCFTLEYGTWFRVLLHGVQFLGLPLPLGGTSVFFRRPVLEEIGAWDAHNVTEDAELGVRLTRFGYRCEMIDSTTFEEANSNYRNWISQRSRWLKGYYITWASHMRRPRELLRDLGLRGFLGFHVMFLGAITAYLAIPLFWTMTGLAVTGAAPDILSGIPGWLWSALFISLPIGQIVMLSAVMLALRGRGDMKRLPWALTLPAYWPLGALAAWQAVVELFVSPYHWHKTKHGLTAHRPENIESVGTRPARKRGV</sequence>
<evidence type="ECO:0000256" key="6">
    <source>
        <dbReference type="ARBA" id="ARBA00023136"/>
    </source>
</evidence>
<name>A0A6G7VM73_9RHOB</name>
<evidence type="ECO:0000256" key="4">
    <source>
        <dbReference type="ARBA" id="ARBA00022692"/>
    </source>
</evidence>
<dbReference type="PANTHER" id="PTHR43867">
    <property type="entry name" value="CELLULOSE SYNTHASE CATALYTIC SUBUNIT A [UDP-FORMING]"/>
    <property type="match status" value="1"/>
</dbReference>
<accession>A0A6G7VM73</accession>
<dbReference type="InterPro" id="IPR037257">
    <property type="entry name" value="T2SS_E_N_sf"/>
</dbReference>
<feature type="transmembrane region" description="Helical" evidence="7">
    <location>
        <begin position="543"/>
        <end position="568"/>
    </location>
</feature>
<dbReference type="EMBL" id="CP049811">
    <property type="protein sequence ID" value="QIK41032.1"/>
    <property type="molecule type" value="Genomic_DNA"/>
</dbReference>
<evidence type="ECO:0000256" key="2">
    <source>
        <dbReference type="ARBA" id="ARBA00022676"/>
    </source>
</evidence>
<dbReference type="Pfam" id="PF05157">
    <property type="entry name" value="MshEN"/>
    <property type="match status" value="1"/>
</dbReference>
<dbReference type="GO" id="GO:0016757">
    <property type="term" value="F:glycosyltransferase activity"/>
    <property type="evidence" value="ECO:0007669"/>
    <property type="project" value="UniProtKB-KW"/>
</dbReference>
<reference evidence="9 10" key="1">
    <citation type="submission" date="2020-03" db="EMBL/GenBank/DDBJ databases">
        <title>Complete genome sequence of Monaibacterium sp. ALG8 with diverse plasmids.</title>
        <authorList>
            <person name="Sun C."/>
        </authorList>
    </citation>
    <scope>NUCLEOTIDE SEQUENCE [LARGE SCALE GENOMIC DNA]</scope>
    <source>
        <strain evidence="9 10">ALG8</strain>
    </source>
</reference>
<keyword evidence="10" id="KW-1185">Reference proteome</keyword>
<dbReference type="PANTHER" id="PTHR43867:SF2">
    <property type="entry name" value="CELLULOSE SYNTHASE CATALYTIC SUBUNIT A [UDP-FORMING]"/>
    <property type="match status" value="1"/>
</dbReference>
<dbReference type="Gene3D" id="3.90.550.10">
    <property type="entry name" value="Spore Coat Polysaccharide Biosynthesis Protein SpsA, Chain A"/>
    <property type="match status" value="1"/>
</dbReference>
<evidence type="ECO:0000256" key="1">
    <source>
        <dbReference type="ARBA" id="ARBA00004141"/>
    </source>
</evidence>
<evidence type="ECO:0000313" key="10">
    <source>
        <dbReference type="Proteomes" id="UP000500791"/>
    </source>
</evidence>
<dbReference type="Proteomes" id="UP000500791">
    <property type="component" value="Chromosome"/>
</dbReference>
<dbReference type="SUPFAM" id="SSF53448">
    <property type="entry name" value="Nucleotide-diphospho-sugar transferases"/>
    <property type="match status" value="1"/>
</dbReference>
<keyword evidence="4 7" id="KW-0812">Transmembrane</keyword>
<feature type="transmembrane region" description="Helical" evidence="7">
    <location>
        <begin position="182"/>
        <end position="201"/>
    </location>
</feature>
<evidence type="ECO:0000256" key="7">
    <source>
        <dbReference type="SAM" id="Phobius"/>
    </source>
</evidence>
<keyword evidence="5 7" id="KW-1133">Transmembrane helix</keyword>
<feature type="transmembrane region" description="Helical" evidence="7">
    <location>
        <begin position="497"/>
        <end position="523"/>
    </location>
</feature>
<dbReference type="Pfam" id="PF13641">
    <property type="entry name" value="Glyco_tranf_2_3"/>
    <property type="match status" value="1"/>
</dbReference>
<dbReference type="RefSeq" id="WP_166191117.1">
    <property type="nucleotide sequence ID" value="NZ_CP049811.1"/>
</dbReference>
<feature type="domain" description="Type II secretion system protein GspE N-terminal" evidence="8">
    <location>
        <begin position="75"/>
        <end position="161"/>
    </location>
</feature>
<evidence type="ECO:0000313" key="9">
    <source>
        <dbReference type="EMBL" id="QIK41032.1"/>
    </source>
</evidence>
<evidence type="ECO:0000256" key="5">
    <source>
        <dbReference type="ARBA" id="ARBA00022989"/>
    </source>
</evidence>
<comment type="subcellular location">
    <subcellularLocation>
        <location evidence="1">Membrane</location>
        <topology evidence="1">Multi-pass membrane protein</topology>
    </subcellularLocation>
</comment>
<dbReference type="SUPFAM" id="SSF160246">
    <property type="entry name" value="EspE N-terminal domain-like"/>
    <property type="match status" value="1"/>
</dbReference>
<proteinExistence type="predicted"/>
<protein>
    <submittedName>
        <fullName evidence="9">Glycosyltransferase</fullName>
    </submittedName>
</protein>
<keyword evidence="6 7" id="KW-0472">Membrane</keyword>
<dbReference type="InterPro" id="IPR007831">
    <property type="entry name" value="T2SS_GspE_N"/>
</dbReference>
<evidence type="ECO:0000259" key="8">
    <source>
        <dbReference type="Pfam" id="PF05157"/>
    </source>
</evidence>